<dbReference type="Gene3D" id="2.40.30.170">
    <property type="match status" value="1"/>
</dbReference>
<reference evidence="2 3" key="1">
    <citation type="submission" date="2019-02" db="EMBL/GenBank/DDBJ databases">
        <title>Deep-cultivation of Planctomycetes and their phenomic and genomic characterization uncovers novel biology.</title>
        <authorList>
            <person name="Wiegand S."/>
            <person name="Jogler M."/>
            <person name="Boedeker C."/>
            <person name="Pinto D."/>
            <person name="Vollmers J."/>
            <person name="Rivas-Marin E."/>
            <person name="Kohn T."/>
            <person name="Peeters S.H."/>
            <person name="Heuer A."/>
            <person name="Rast P."/>
            <person name="Oberbeckmann S."/>
            <person name="Bunk B."/>
            <person name="Jeske O."/>
            <person name="Meyerdierks A."/>
            <person name="Storesund J.E."/>
            <person name="Kallscheuer N."/>
            <person name="Luecker S."/>
            <person name="Lage O.M."/>
            <person name="Pohl T."/>
            <person name="Merkel B.J."/>
            <person name="Hornburger P."/>
            <person name="Mueller R.-W."/>
            <person name="Bruemmer F."/>
            <person name="Labrenz M."/>
            <person name="Spormann A.M."/>
            <person name="Op den Camp H."/>
            <person name="Overmann J."/>
            <person name="Amann R."/>
            <person name="Jetten M.S.M."/>
            <person name="Mascher T."/>
            <person name="Medema M.H."/>
            <person name="Devos D.P."/>
            <person name="Kaster A.-K."/>
            <person name="Ovreas L."/>
            <person name="Rohde M."/>
            <person name="Galperin M.Y."/>
            <person name="Jogler C."/>
        </authorList>
    </citation>
    <scope>NUCLEOTIDE SEQUENCE [LARGE SCALE GENOMIC DNA]</scope>
    <source>
        <strain evidence="2 3">Pla85_3_4</strain>
    </source>
</reference>
<evidence type="ECO:0008006" key="4">
    <source>
        <dbReference type="Google" id="ProtNLM"/>
    </source>
</evidence>
<dbReference type="SUPFAM" id="SSF111369">
    <property type="entry name" value="HlyD-like secretion proteins"/>
    <property type="match status" value="1"/>
</dbReference>
<evidence type="ECO:0000313" key="2">
    <source>
        <dbReference type="EMBL" id="QDU94533.1"/>
    </source>
</evidence>
<dbReference type="GO" id="GO:0016020">
    <property type="term" value="C:membrane"/>
    <property type="evidence" value="ECO:0007669"/>
    <property type="project" value="InterPro"/>
</dbReference>
<dbReference type="InterPro" id="IPR001193">
    <property type="entry name" value="MBTPS2"/>
</dbReference>
<proteinExistence type="predicted"/>
<dbReference type="OrthoDB" id="9759690at2"/>
<organism evidence="2 3">
    <name type="scientific">Lignipirellula cremea</name>
    <dbReference type="NCBI Taxonomy" id="2528010"/>
    <lineage>
        <taxon>Bacteria</taxon>
        <taxon>Pseudomonadati</taxon>
        <taxon>Planctomycetota</taxon>
        <taxon>Planctomycetia</taxon>
        <taxon>Pirellulales</taxon>
        <taxon>Pirellulaceae</taxon>
        <taxon>Lignipirellula</taxon>
    </lineage>
</organism>
<dbReference type="Proteomes" id="UP000317648">
    <property type="component" value="Chromosome"/>
</dbReference>
<sequence>MDQNSTSRRRLPLIARSELVVLQNAFGGSGCWVVKDPVALKYYRLEAEQYVVLIHLDGQRSLQDLKDLLVLRFPWLWLTIRDVQSLVSDLQEKGLLTTVRLGYGVSLLHKDWRDRKQKWKQTAMSLLSLKLPGVDPQRTLNMFYPAVRPLFHRLTLLVMAIFVSAAWLSVLVNFEAFRSRLPGFQQFFTGWNIVYLWLVIAFTKTLHELGHAFTNRHFGGESHELGVMVLIFSPTLYCDVTDSWMFPSKWRRIAVAAGGVAVELVLSSIAILVWWSTGPGLLNNLALNVIFVTMVGAIAANANPLMRFDGYYVLSDWLEIPNLASKADKLLRQALYHYCLGVELPPDPFMPRHGQGWFIAYAICSKIYKCLLVVMITLMLYRWLKPYNLEVLGVILGLSSAVIASGKLLWEMYKTLTTPRNEKVKKKNLAISSLAGIAILAIVVLLPVPWYVEAPLRVQPKGVQFVYVDTPGQIERTHVQPGGWVEAGDPVVDLSNSEIQLALNKLKTEQAIEQANLLTSRSRNDAALEGLALRRLQGILGRIREIEKQLERLHVTAPIAGEVLRAPRREASNRRRDDLELTSWTGVPTSAENTGAAMEAGTHLMSIAPEPSRFEAIVYLDQTSRNSVSEKMPVALRFETLPDQIVHTHITEISLRHLEHVPQEISNKYQGDLPTVTDERGRERVTSAVYQVQIAVPEELAAVRSGVRGRARILLPARTLGSWLYRLVSVQFRFRL</sequence>
<evidence type="ECO:0000313" key="3">
    <source>
        <dbReference type="Proteomes" id="UP000317648"/>
    </source>
</evidence>
<keyword evidence="1" id="KW-0472">Membrane</keyword>
<dbReference type="GO" id="GO:0031293">
    <property type="term" value="P:membrane protein intracellular domain proteolysis"/>
    <property type="evidence" value="ECO:0007669"/>
    <property type="project" value="TreeGrafter"/>
</dbReference>
<feature type="transmembrane region" description="Helical" evidence="1">
    <location>
        <begin position="358"/>
        <end position="381"/>
    </location>
</feature>
<dbReference type="PANTHER" id="PTHR13325">
    <property type="entry name" value="PROTEASE M50 MEMBRANE-BOUND TRANSCRIPTION FACTOR SITE 2 PROTEASE"/>
    <property type="match status" value="1"/>
</dbReference>
<dbReference type="EMBL" id="CP036433">
    <property type="protein sequence ID" value="QDU94533.1"/>
    <property type="molecule type" value="Genomic_DNA"/>
</dbReference>
<feature type="transmembrane region" description="Helical" evidence="1">
    <location>
        <begin position="281"/>
        <end position="300"/>
    </location>
</feature>
<dbReference type="RefSeq" id="WP_145053015.1">
    <property type="nucleotide sequence ID" value="NZ_CP036433.1"/>
</dbReference>
<gene>
    <name evidence="2" type="ORF">Pla8534_23240</name>
</gene>
<dbReference type="AlphaFoldDB" id="A0A518DRT1"/>
<feature type="transmembrane region" description="Helical" evidence="1">
    <location>
        <begin position="150"/>
        <end position="172"/>
    </location>
</feature>
<keyword evidence="1" id="KW-1133">Transmembrane helix</keyword>
<dbReference type="PANTHER" id="PTHR13325:SF3">
    <property type="entry name" value="MEMBRANE-BOUND TRANSCRIPTION FACTOR SITE-2 PROTEASE"/>
    <property type="match status" value="1"/>
</dbReference>
<feature type="transmembrane region" description="Helical" evidence="1">
    <location>
        <begin position="184"/>
        <end position="203"/>
    </location>
</feature>
<accession>A0A518DRT1</accession>
<keyword evidence="3" id="KW-1185">Reference proteome</keyword>
<keyword evidence="1" id="KW-0812">Transmembrane</keyword>
<evidence type="ECO:0000256" key="1">
    <source>
        <dbReference type="SAM" id="Phobius"/>
    </source>
</evidence>
<protein>
    <recommendedName>
        <fullName evidence="4">Peptidase family M50</fullName>
    </recommendedName>
</protein>
<feature type="transmembrane region" description="Helical" evidence="1">
    <location>
        <begin position="431"/>
        <end position="452"/>
    </location>
</feature>
<feature type="transmembrane region" description="Helical" evidence="1">
    <location>
        <begin position="387"/>
        <end position="410"/>
    </location>
</feature>
<dbReference type="GO" id="GO:0005737">
    <property type="term" value="C:cytoplasm"/>
    <property type="evidence" value="ECO:0007669"/>
    <property type="project" value="TreeGrafter"/>
</dbReference>
<dbReference type="GO" id="GO:0004222">
    <property type="term" value="F:metalloendopeptidase activity"/>
    <property type="evidence" value="ECO:0007669"/>
    <property type="project" value="InterPro"/>
</dbReference>
<dbReference type="KEGG" id="lcre:Pla8534_23240"/>
<feature type="transmembrane region" description="Helical" evidence="1">
    <location>
        <begin position="253"/>
        <end position="275"/>
    </location>
</feature>
<name>A0A518DRT1_9BACT</name>